<name>A0ACD3QNC1_LARCR</name>
<accession>A0ACD3QNC1</accession>
<keyword evidence="2" id="KW-1185">Reference proteome</keyword>
<dbReference type="Proteomes" id="UP000793456">
    <property type="component" value="Chromosome XVII"/>
</dbReference>
<organism evidence="1 2">
    <name type="scientific">Larimichthys crocea</name>
    <name type="common">Large yellow croaker</name>
    <name type="synonym">Pseudosciaena crocea</name>
    <dbReference type="NCBI Taxonomy" id="215358"/>
    <lineage>
        <taxon>Eukaryota</taxon>
        <taxon>Metazoa</taxon>
        <taxon>Chordata</taxon>
        <taxon>Craniata</taxon>
        <taxon>Vertebrata</taxon>
        <taxon>Euteleostomi</taxon>
        <taxon>Actinopterygii</taxon>
        <taxon>Neopterygii</taxon>
        <taxon>Teleostei</taxon>
        <taxon>Neoteleostei</taxon>
        <taxon>Acanthomorphata</taxon>
        <taxon>Eupercaria</taxon>
        <taxon>Sciaenidae</taxon>
        <taxon>Larimichthys</taxon>
    </lineage>
</organism>
<dbReference type="EMBL" id="CM011690">
    <property type="protein sequence ID" value="TMS08567.1"/>
    <property type="molecule type" value="Genomic_DNA"/>
</dbReference>
<proteinExistence type="predicted"/>
<evidence type="ECO:0000313" key="1">
    <source>
        <dbReference type="EMBL" id="TMS08567.1"/>
    </source>
</evidence>
<comment type="caution">
    <text evidence="1">The sequence shown here is derived from an EMBL/GenBank/DDBJ whole genome shotgun (WGS) entry which is preliminary data.</text>
</comment>
<sequence length="117" mass="12564">MLGKKDCRQTDGLSFSACLSDCLCVLTNFTKNPSLPNPTTLTDFSLIPSHCTAFTHDVNTNAPKKPQPPPPPTLFKQSLPSAITSSIISHSSYRTKKRNKTKGKASVSSPCSLETPG</sequence>
<gene>
    <name evidence="1" type="ORF">E3U43_006050</name>
</gene>
<evidence type="ECO:0000313" key="2">
    <source>
        <dbReference type="Proteomes" id="UP000793456"/>
    </source>
</evidence>
<reference evidence="1" key="1">
    <citation type="submission" date="2018-11" db="EMBL/GenBank/DDBJ databases">
        <title>The sequence and de novo assembly of Larimichthys crocea genome using PacBio and Hi-C technologies.</title>
        <authorList>
            <person name="Xu P."/>
            <person name="Chen B."/>
            <person name="Zhou Z."/>
            <person name="Ke Q."/>
            <person name="Wu Y."/>
            <person name="Bai H."/>
            <person name="Pu F."/>
        </authorList>
    </citation>
    <scope>NUCLEOTIDE SEQUENCE</scope>
    <source>
        <tissue evidence="1">Muscle</tissue>
    </source>
</reference>
<protein>
    <submittedName>
        <fullName evidence="1">Uncharacterized protein</fullName>
    </submittedName>
</protein>